<dbReference type="Gene3D" id="2.20.25.10">
    <property type="match status" value="1"/>
</dbReference>
<dbReference type="PANTHER" id="PTHR33505">
    <property type="entry name" value="ZGC:162634"/>
    <property type="match status" value="1"/>
</dbReference>
<comment type="similarity">
    <text evidence="1">Belongs to the UPF0434 family.</text>
</comment>
<dbReference type="InterPro" id="IPR005651">
    <property type="entry name" value="Trm112-like"/>
</dbReference>
<dbReference type="PANTHER" id="PTHR33505:SF4">
    <property type="entry name" value="PROTEIN PREY, MITOCHONDRIAL"/>
    <property type="match status" value="1"/>
</dbReference>
<dbReference type="GO" id="GO:0005829">
    <property type="term" value="C:cytosol"/>
    <property type="evidence" value="ECO:0007669"/>
    <property type="project" value="TreeGrafter"/>
</dbReference>
<dbReference type="AlphaFoldDB" id="A0A7K0C0Y4"/>
<protein>
    <recommendedName>
        <fullName evidence="1">UPF0434 protein ACRB68_52340</fullName>
    </recommendedName>
</protein>
<dbReference type="RefSeq" id="WP_328594790.1">
    <property type="nucleotide sequence ID" value="NZ_WEGH01000003.1"/>
</dbReference>
<organism evidence="2 3">
    <name type="scientific">Actinomadura macrotermitis</name>
    <dbReference type="NCBI Taxonomy" id="2585200"/>
    <lineage>
        <taxon>Bacteria</taxon>
        <taxon>Bacillati</taxon>
        <taxon>Actinomycetota</taxon>
        <taxon>Actinomycetes</taxon>
        <taxon>Streptosporangiales</taxon>
        <taxon>Thermomonosporaceae</taxon>
        <taxon>Actinomadura</taxon>
    </lineage>
</organism>
<proteinExistence type="inferred from homology"/>
<comment type="caution">
    <text evidence="2">The sequence shown here is derived from an EMBL/GenBank/DDBJ whole genome shotgun (WGS) entry which is preliminary data.</text>
</comment>
<keyword evidence="3" id="KW-1185">Reference proteome</keyword>
<accession>A0A7K0C0Y4</accession>
<dbReference type="HAMAP" id="MF_01187">
    <property type="entry name" value="UPF0434"/>
    <property type="match status" value="1"/>
</dbReference>
<sequence length="60" mass="6452">MTVKLDSWLLEILACPNCKGALRADEAADELVCTGECGYVYPVRDGIPVLLVDEARTPAS</sequence>
<evidence type="ECO:0000256" key="1">
    <source>
        <dbReference type="HAMAP-Rule" id="MF_01187"/>
    </source>
</evidence>
<reference evidence="2 3" key="1">
    <citation type="submission" date="2019-10" db="EMBL/GenBank/DDBJ databases">
        <title>Actinomadura rubteroloni sp. nov. and Actinomadura macrotermitis sp. nov., isolated from the gut of fungus growing-termite Macrotermes natalensis.</title>
        <authorList>
            <person name="Benndorf R."/>
            <person name="Martin K."/>
            <person name="Kuefner M."/>
            <person name="De Beer W."/>
            <person name="Kaster A.-K."/>
            <person name="Vollmers J."/>
            <person name="Poulsen M."/>
            <person name="Beemelmanns C."/>
        </authorList>
    </citation>
    <scope>NUCLEOTIDE SEQUENCE [LARGE SCALE GENOMIC DNA]</scope>
    <source>
        <strain evidence="2 3">RB68</strain>
    </source>
</reference>
<name>A0A7K0C0Y4_9ACTN</name>
<evidence type="ECO:0000313" key="3">
    <source>
        <dbReference type="Proteomes" id="UP000487268"/>
    </source>
</evidence>
<dbReference type="EMBL" id="WEGH01000003">
    <property type="protein sequence ID" value="MQY07135.1"/>
    <property type="molecule type" value="Genomic_DNA"/>
</dbReference>
<gene>
    <name evidence="2" type="ORF">ACRB68_52340</name>
</gene>
<dbReference type="Proteomes" id="UP000487268">
    <property type="component" value="Unassembled WGS sequence"/>
</dbReference>
<dbReference type="SUPFAM" id="SSF158997">
    <property type="entry name" value="Trm112p-like"/>
    <property type="match status" value="1"/>
</dbReference>
<evidence type="ECO:0000313" key="2">
    <source>
        <dbReference type="EMBL" id="MQY07135.1"/>
    </source>
</evidence>
<dbReference type="Pfam" id="PF03966">
    <property type="entry name" value="Trm112p"/>
    <property type="match status" value="1"/>
</dbReference>